<evidence type="ECO:0000313" key="3">
    <source>
        <dbReference type="EMBL" id="MEQ2454080.1"/>
    </source>
</evidence>
<dbReference type="SMART" id="SM00287">
    <property type="entry name" value="SH3b"/>
    <property type="match status" value="2"/>
</dbReference>
<dbReference type="InterPro" id="IPR011105">
    <property type="entry name" value="Cell_wall_hydrolase_SleB"/>
</dbReference>
<evidence type="ECO:0000259" key="2">
    <source>
        <dbReference type="PROSITE" id="PS51781"/>
    </source>
</evidence>
<evidence type="ECO:0000313" key="4">
    <source>
        <dbReference type="Proteomes" id="UP001482186"/>
    </source>
</evidence>
<dbReference type="PANTHER" id="PTHR34408">
    <property type="entry name" value="FAMILY PROTEIN, PUTATIVE-RELATED"/>
    <property type="match status" value="1"/>
</dbReference>
<feature type="domain" description="SH3b" evidence="2">
    <location>
        <begin position="182"/>
        <end position="245"/>
    </location>
</feature>
<dbReference type="Pfam" id="PF07486">
    <property type="entry name" value="Hydrolase_2"/>
    <property type="match status" value="1"/>
</dbReference>
<gene>
    <name evidence="3" type="ORF">AAAT04_08495</name>
</gene>
<dbReference type="PROSITE" id="PS51781">
    <property type="entry name" value="SH3B"/>
    <property type="match status" value="2"/>
</dbReference>
<dbReference type="GO" id="GO:0016787">
    <property type="term" value="F:hydrolase activity"/>
    <property type="evidence" value="ECO:0007669"/>
    <property type="project" value="UniProtKB-KW"/>
</dbReference>
<feature type="region of interest" description="Disordered" evidence="1">
    <location>
        <begin position="276"/>
        <end position="337"/>
    </location>
</feature>
<dbReference type="SUPFAM" id="SSF50044">
    <property type="entry name" value="SH3-domain"/>
    <property type="match status" value="1"/>
</dbReference>
<dbReference type="Pfam" id="PF08239">
    <property type="entry name" value="SH3_3"/>
    <property type="match status" value="2"/>
</dbReference>
<proteinExistence type="predicted"/>
<keyword evidence="4" id="KW-1185">Reference proteome</keyword>
<organism evidence="3 4">
    <name type="scientific">Coprococcus ammoniilyticus</name>
    <dbReference type="NCBI Taxonomy" id="2981785"/>
    <lineage>
        <taxon>Bacteria</taxon>
        <taxon>Bacillati</taxon>
        <taxon>Bacillota</taxon>
        <taxon>Clostridia</taxon>
        <taxon>Lachnospirales</taxon>
        <taxon>Lachnospiraceae</taxon>
        <taxon>Coprococcus</taxon>
    </lineage>
</organism>
<dbReference type="Proteomes" id="UP001482186">
    <property type="component" value="Unassembled WGS sequence"/>
</dbReference>
<sequence length="455" mass="49576">MRINRRNNRFSYMRRGLFSYRYMKRNLLVAAATIVTAAGIGLVVKYGEALDHNPAYLNSQTVQTAEVETTSEEVASVDTTVLQNNSTTKKAAQKKTVVAKAEEKSEFDGKFIAKIDDTLNIREEASTDSDIVGKLFDGNVGDVLETDGDWVKISSGDVTGYVNSDYILTGKDAETYAADYKKVIGTVTDDTVRVRAEKSTDSDVLELVAKDTVLPVEKQDKDWVQVTLANDVTGYIAADYITVAESYEYAMTIDDYTAMVDAETQKTTEVALAEEESVYEEASEPEVMSVDESTTEEVVTEAPTTEEVTTEAPTTEETVTEAPTTEETTTEAPSADPSQYDDAYLLACLVSMEAGYEPYEGQLAVANVVLNRVKSGSWGSSISSVIYAPNQFPMATGSVMQGYLQNGPLSTAQQAADDALAGNNNIGSFMSFLNVNYIDTDSLSDYTVIGNHCFY</sequence>
<dbReference type="EMBL" id="JBBNFM010000005">
    <property type="protein sequence ID" value="MEQ2454080.1"/>
    <property type="molecule type" value="Genomic_DNA"/>
</dbReference>
<protein>
    <submittedName>
        <fullName evidence="3">Cell wall hydrolase</fullName>
    </submittedName>
</protein>
<feature type="compositionally biased region" description="Low complexity" evidence="1">
    <location>
        <begin position="300"/>
        <end position="333"/>
    </location>
</feature>
<feature type="domain" description="SH3b" evidence="2">
    <location>
        <begin position="107"/>
        <end position="171"/>
    </location>
</feature>
<evidence type="ECO:0000256" key="1">
    <source>
        <dbReference type="SAM" id="MobiDB-lite"/>
    </source>
</evidence>
<accession>A0ABV1EHK9</accession>
<comment type="caution">
    <text evidence="3">The sequence shown here is derived from an EMBL/GenBank/DDBJ whole genome shotgun (WGS) entry which is preliminary data.</text>
</comment>
<keyword evidence="3" id="KW-0378">Hydrolase</keyword>
<dbReference type="InterPro" id="IPR003646">
    <property type="entry name" value="SH3-like_bac-type"/>
</dbReference>
<dbReference type="Gene3D" id="1.10.10.2520">
    <property type="entry name" value="Cell wall hydrolase SleB, domain 1"/>
    <property type="match status" value="1"/>
</dbReference>
<name>A0ABV1EHK9_9FIRM</name>
<dbReference type="InterPro" id="IPR036028">
    <property type="entry name" value="SH3-like_dom_sf"/>
</dbReference>
<dbReference type="InterPro" id="IPR042047">
    <property type="entry name" value="SleB_dom1"/>
</dbReference>
<dbReference type="Gene3D" id="2.30.30.40">
    <property type="entry name" value="SH3 Domains"/>
    <property type="match status" value="2"/>
</dbReference>
<dbReference type="InterPro" id="IPR052354">
    <property type="entry name" value="Cell_Wall_Dynamics_Protein"/>
</dbReference>
<dbReference type="RefSeq" id="WP_021943494.1">
    <property type="nucleotide sequence ID" value="NZ_JBBNFM010000005.1"/>
</dbReference>
<reference evidence="3 4" key="1">
    <citation type="submission" date="2024-04" db="EMBL/GenBank/DDBJ databases">
        <title>Human intestinal bacterial collection.</title>
        <authorList>
            <person name="Pauvert C."/>
            <person name="Hitch T.C.A."/>
            <person name="Clavel T."/>
        </authorList>
    </citation>
    <scope>NUCLEOTIDE SEQUENCE [LARGE SCALE GENOMIC DNA]</scope>
    <source>
        <strain evidence="3 4">CLA-AA-H141</strain>
    </source>
</reference>